<keyword evidence="4" id="KW-1185">Reference proteome</keyword>
<dbReference type="InterPro" id="IPR036875">
    <property type="entry name" value="Znf_CCHC_sf"/>
</dbReference>
<dbReference type="Pfam" id="PF14111">
    <property type="entry name" value="DUF4283"/>
    <property type="match status" value="1"/>
</dbReference>
<feature type="region of interest" description="Disordered" evidence="1">
    <location>
        <begin position="409"/>
        <end position="428"/>
    </location>
</feature>
<evidence type="ECO:0000313" key="3">
    <source>
        <dbReference type="EnsemblPlants" id="cds.evm.model.08.1339"/>
    </source>
</evidence>
<reference evidence="3" key="1">
    <citation type="submission" date="2018-11" db="EMBL/GenBank/DDBJ databases">
        <authorList>
            <person name="Grassa J C."/>
        </authorList>
    </citation>
    <scope>NUCLEOTIDE SEQUENCE [LARGE SCALE GENOMIC DNA]</scope>
</reference>
<dbReference type="EMBL" id="UZAU01000708">
    <property type="status" value="NOT_ANNOTATED_CDS"/>
    <property type="molecule type" value="Genomic_DNA"/>
</dbReference>
<accession>A0A803Q8D2</accession>
<evidence type="ECO:0000256" key="1">
    <source>
        <dbReference type="SAM" id="MobiDB-lite"/>
    </source>
</evidence>
<feature type="compositionally biased region" description="Basic residues" evidence="1">
    <location>
        <begin position="1"/>
        <end position="21"/>
    </location>
</feature>
<dbReference type="InterPro" id="IPR025558">
    <property type="entry name" value="DUF4283"/>
</dbReference>
<dbReference type="EnsemblPlants" id="evm.model.08.1339">
    <property type="protein sequence ID" value="cds.evm.model.08.1339"/>
    <property type="gene ID" value="evm.TU.08.1339"/>
</dbReference>
<organism evidence="3 4">
    <name type="scientific">Cannabis sativa</name>
    <name type="common">Hemp</name>
    <name type="synonym">Marijuana</name>
    <dbReference type="NCBI Taxonomy" id="3483"/>
    <lineage>
        <taxon>Eukaryota</taxon>
        <taxon>Viridiplantae</taxon>
        <taxon>Streptophyta</taxon>
        <taxon>Embryophyta</taxon>
        <taxon>Tracheophyta</taxon>
        <taxon>Spermatophyta</taxon>
        <taxon>Magnoliopsida</taxon>
        <taxon>eudicotyledons</taxon>
        <taxon>Gunneridae</taxon>
        <taxon>Pentapetalae</taxon>
        <taxon>rosids</taxon>
        <taxon>fabids</taxon>
        <taxon>Rosales</taxon>
        <taxon>Cannabaceae</taxon>
        <taxon>Cannabis</taxon>
    </lineage>
</organism>
<name>A0A803Q8D2_CANSA</name>
<dbReference type="InterPro" id="IPR040256">
    <property type="entry name" value="At4g02000-like"/>
</dbReference>
<evidence type="ECO:0000259" key="2">
    <source>
        <dbReference type="Pfam" id="PF14111"/>
    </source>
</evidence>
<sequence>MAKTRSKAQGKAKNSGKKVRKKGIDSTSDIIRTNTVEEEIGITPLELSEDEDAEVRGLDGRRSCDSQTDLYPPPLSPKSSLREIQRADEAREDLLHFIHLNNQCNSALLQGKNTNPPILRSSTVIRNLEDTLNHSVKPSKVKITSDDIEDEVNFWQPSIVCYVLGSNPPLHILEGFANRLWKDKIDKVRMLAYGVFIIRFHSLEYRDQVLNGGYIFFNRRPVIMKPWDASTNFRKEDVKALPIWIQLEGLELKYWGQRSLFKIVGMIGKPVMVDSVTRDRDRLNYPRVLVEVLINQEFPSMLEFEDEHGSMVSVGVKYEWKPDLCANCSGLGHLVADCKKKNGAKREWVIKEDKRKEKPKIDDEGFQAVLKGKKVQEQQNGVKETSTSNGFKVLDGVNDDMEFMDMQWANDEQTGYTREGGGPSLGNG</sequence>
<protein>
    <recommendedName>
        <fullName evidence="2">DUF4283 domain-containing protein</fullName>
    </recommendedName>
</protein>
<dbReference type="Proteomes" id="UP000596661">
    <property type="component" value="Chromosome 8"/>
</dbReference>
<dbReference type="PANTHER" id="PTHR31286:SF165">
    <property type="entry name" value="DUF4283 DOMAIN-CONTAINING PROTEIN"/>
    <property type="match status" value="1"/>
</dbReference>
<feature type="region of interest" description="Disordered" evidence="1">
    <location>
        <begin position="1"/>
        <end position="33"/>
    </location>
</feature>
<dbReference type="GO" id="GO:0008270">
    <property type="term" value="F:zinc ion binding"/>
    <property type="evidence" value="ECO:0007669"/>
    <property type="project" value="InterPro"/>
</dbReference>
<dbReference type="PANTHER" id="PTHR31286">
    <property type="entry name" value="GLYCINE-RICH CELL WALL STRUCTURAL PROTEIN 1.8-LIKE"/>
    <property type="match status" value="1"/>
</dbReference>
<evidence type="ECO:0000313" key="4">
    <source>
        <dbReference type="Proteomes" id="UP000596661"/>
    </source>
</evidence>
<reference evidence="3" key="2">
    <citation type="submission" date="2021-03" db="UniProtKB">
        <authorList>
            <consortium name="EnsemblPlants"/>
        </authorList>
    </citation>
    <scope>IDENTIFICATION</scope>
</reference>
<dbReference type="GO" id="GO:0003676">
    <property type="term" value="F:nucleic acid binding"/>
    <property type="evidence" value="ECO:0007669"/>
    <property type="project" value="InterPro"/>
</dbReference>
<feature type="region of interest" description="Disordered" evidence="1">
    <location>
        <begin position="57"/>
        <end position="79"/>
    </location>
</feature>
<dbReference type="AlphaFoldDB" id="A0A803Q8D2"/>
<feature type="compositionally biased region" description="Gly residues" evidence="1">
    <location>
        <begin position="418"/>
        <end position="428"/>
    </location>
</feature>
<proteinExistence type="predicted"/>
<dbReference type="Gramene" id="evm.model.08.1339">
    <property type="protein sequence ID" value="cds.evm.model.08.1339"/>
    <property type="gene ID" value="evm.TU.08.1339"/>
</dbReference>
<dbReference type="OMA" id="TECHEIV"/>
<feature type="domain" description="DUF4283" evidence="2">
    <location>
        <begin position="154"/>
        <end position="233"/>
    </location>
</feature>
<dbReference type="SUPFAM" id="SSF57756">
    <property type="entry name" value="Retrovirus zinc finger-like domains"/>
    <property type="match status" value="1"/>
</dbReference>